<feature type="chain" id="PRO_5014358023" description="DUF3108 domain-containing protein" evidence="1">
    <location>
        <begin position="31"/>
        <end position="273"/>
    </location>
</feature>
<name>A0A2K1Q2W2_9GAMM</name>
<dbReference type="Proteomes" id="UP000236220">
    <property type="component" value="Unassembled WGS sequence"/>
</dbReference>
<dbReference type="OrthoDB" id="6007799at2"/>
<proteinExistence type="predicted"/>
<evidence type="ECO:0000313" key="2">
    <source>
        <dbReference type="EMBL" id="PNS09382.1"/>
    </source>
</evidence>
<keyword evidence="3" id="KW-1185">Reference proteome</keyword>
<dbReference type="AlphaFoldDB" id="A0A2K1Q2W2"/>
<evidence type="ECO:0000313" key="3">
    <source>
        <dbReference type="Proteomes" id="UP000236220"/>
    </source>
</evidence>
<dbReference type="InterPro" id="IPR021457">
    <property type="entry name" value="DUF3108"/>
</dbReference>
<dbReference type="EMBL" id="NPZB01000001">
    <property type="protein sequence ID" value="PNS09382.1"/>
    <property type="molecule type" value="Genomic_DNA"/>
</dbReference>
<accession>A0A2K1Q2W2</accession>
<evidence type="ECO:0000256" key="1">
    <source>
        <dbReference type="SAM" id="SignalP"/>
    </source>
</evidence>
<gene>
    <name evidence="2" type="ORF">Lysil_1011</name>
</gene>
<feature type="signal peptide" evidence="1">
    <location>
        <begin position="1"/>
        <end position="30"/>
    </location>
</feature>
<dbReference type="Pfam" id="PF11306">
    <property type="entry name" value="DUF3108"/>
    <property type="match status" value="1"/>
</dbReference>
<keyword evidence="1" id="KW-0732">Signal</keyword>
<evidence type="ECO:0008006" key="4">
    <source>
        <dbReference type="Google" id="ProtNLM"/>
    </source>
</evidence>
<reference evidence="2 3" key="1">
    <citation type="submission" date="2017-08" db="EMBL/GenBank/DDBJ databases">
        <title>Lysobacter sylvestris genome.</title>
        <authorList>
            <person name="Zhang D.-C."/>
            <person name="Albuquerque L."/>
            <person name="Franca L."/>
            <person name="Froufe H.J.C."/>
            <person name="Barroso C."/>
            <person name="Egas C."/>
            <person name="Da Costa M."/>
            <person name="Margesin R."/>
        </authorList>
    </citation>
    <scope>NUCLEOTIDE SEQUENCE [LARGE SCALE GENOMIC DNA]</scope>
    <source>
        <strain evidence="2 3">AM20-91</strain>
    </source>
</reference>
<protein>
    <recommendedName>
        <fullName evidence="4">DUF3108 domain-containing protein</fullName>
    </recommendedName>
</protein>
<organism evidence="2 3">
    <name type="scientific">Solilutibacter silvestris</name>
    <dbReference type="NCBI Taxonomy" id="1645665"/>
    <lineage>
        <taxon>Bacteria</taxon>
        <taxon>Pseudomonadati</taxon>
        <taxon>Pseudomonadota</taxon>
        <taxon>Gammaproteobacteria</taxon>
        <taxon>Lysobacterales</taxon>
        <taxon>Lysobacteraceae</taxon>
        <taxon>Solilutibacter</taxon>
    </lineage>
</organism>
<sequence>MMNTGLPIVKPFVASALAGFACVLSPLAIAQATVPAPTSPQVIVAPDAALPPLPRKVLVPFRATYSVARNGSPAGVASMQVVDLGGGRWRLDLGIRGTQGLAGLAGLNLQQSTVFERVGDTFRPLSQATIKNLLLRSQRITGSYDWSRNSAQWTGDVSSKRRAPVALQPGDMNTLLVNLAVVRDADAGKPLQYRVVDNGRARLQAFITSAAKETITVGDLSYDAWHVSRTNAGSDGMDAWVSDNVPTPVRIVQKDGDTGTLELLLTDYKGPAK</sequence>
<comment type="caution">
    <text evidence="2">The sequence shown here is derived from an EMBL/GenBank/DDBJ whole genome shotgun (WGS) entry which is preliminary data.</text>
</comment>